<comment type="similarity">
    <text evidence="1 6">Belongs to the glycosyl hydrolase 1 family.</text>
</comment>
<dbReference type="AlphaFoldDB" id="A0A8J2W488"/>
<dbReference type="GO" id="GO:0005975">
    <property type="term" value="P:carbohydrate metabolic process"/>
    <property type="evidence" value="ECO:0007669"/>
    <property type="project" value="InterPro"/>
</dbReference>
<dbReference type="PANTHER" id="PTHR10353">
    <property type="entry name" value="GLYCOSYL HYDROLASE"/>
    <property type="match status" value="1"/>
</dbReference>
<dbReference type="InterPro" id="IPR001360">
    <property type="entry name" value="Glyco_hydro_1"/>
</dbReference>
<name>A0A8J2W488_9NEOP</name>
<dbReference type="OrthoDB" id="65569at2759"/>
<dbReference type="FunFam" id="3.20.20.80:FF:000013">
    <property type="entry name" value="lactase-phlorizin hydrolase"/>
    <property type="match status" value="1"/>
</dbReference>
<keyword evidence="4" id="KW-0325">Glycoprotein</keyword>
<dbReference type="PRINTS" id="PR00131">
    <property type="entry name" value="GLHYDRLASE1"/>
</dbReference>
<gene>
    <name evidence="7" type="ORF">DCHRY22_LOCUS8710</name>
</gene>
<evidence type="ECO:0000313" key="7">
    <source>
        <dbReference type="EMBL" id="CAG9569158.1"/>
    </source>
</evidence>
<evidence type="ECO:0000256" key="2">
    <source>
        <dbReference type="ARBA" id="ARBA00011738"/>
    </source>
</evidence>
<dbReference type="Gene3D" id="3.20.20.80">
    <property type="entry name" value="Glycosidases"/>
    <property type="match status" value="1"/>
</dbReference>
<sequence length="486" mass="56384">MQYDPGTLLVIGQLKYFILLGYIQDKGDSIWDKYVHDHPEIISDGRNGDIASDSYHQYKRDVEMLRELGVDYYRFSISWSRVLPGGFSNKINEKGLEYYDKLIDELLKYNIKPMITLYHFDLPQTLQDFGGWANPLSIQWFEDYSAVIFKAFAHKVQYWITINQPNSICVEGYGQDLMAPAIESSGIADYMCVKNVLLAHAKAYRLYEREYKKKYKGSVGIALALNWADPVNNSTENVEAADIYREFMIGLYMNPIWSKEGGFPKMVIERVHQNSLKQGFKKSRLPTLSKEEISLLKGSSDFVGVNHYTTVLVKSTDKLITAPSIEDDMHVELTYRTEWKNATSSWLKSVPYGIYRVCVYLNTKYDYPQMFVTEHGWSTGPGLKDHTRVENLRLYLKALLFALEDGTDLRGYTTWSLMDNVEWVAGTRYERFGLYEVDFESENRNRTARLSALAYKRIIEKRIVEDDYKPDNLKISITNRNIKTEL</sequence>
<accession>A0A8J2W488</accession>
<organism evidence="7 8">
    <name type="scientific">Danaus chrysippus</name>
    <name type="common">African queen</name>
    <dbReference type="NCBI Taxonomy" id="151541"/>
    <lineage>
        <taxon>Eukaryota</taxon>
        <taxon>Metazoa</taxon>
        <taxon>Ecdysozoa</taxon>
        <taxon>Arthropoda</taxon>
        <taxon>Hexapoda</taxon>
        <taxon>Insecta</taxon>
        <taxon>Pterygota</taxon>
        <taxon>Neoptera</taxon>
        <taxon>Endopterygota</taxon>
        <taxon>Lepidoptera</taxon>
        <taxon>Glossata</taxon>
        <taxon>Ditrysia</taxon>
        <taxon>Papilionoidea</taxon>
        <taxon>Nymphalidae</taxon>
        <taxon>Danainae</taxon>
        <taxon>Danaini</taxon>
        <taxon>Danaina</taxon>
        <taxon>Danaus</taxon>
        <taxon>Anosia</taxon>
    </lineage>
</organism>
<evidence type="ECO:0000256" key="4">
    <source>
        <dbReference type="ARBA" id="ARBA00023180"/>
    </source>
</evidence>
<proteinExistence type="inferred from homology"/>
<dbReference type="GO" id="GO:0008422">
    <property type="term" value="F:beta-glucosidase activity"/>
    <property type="evidence" value="ECO:0007669"/>
    <property type="project" value="TreeGrafter"/>
</dbReference>
<dbReference type="Pfam" id="PF00232">
    <property type="entry name" value="Glyco_hydro_1"/>
    <property type="match status" value="1"/>
</dbReference>
<dbReference type="SUPFAM" id="SSF51445">
    <property type="entry name" value="(Trans)glycosidases"/>
    <property type="match status" value="1"/>
</dbReference>
<evidence type="ECO:0000256" key="6">
    <source>
        <dbReference type="RuleBase" id="RU003690"/>
    </source>
</evidence>
<keyword evidence="5" id="KW-0326">Glycosidase</keyword>
<keyword evidence="8" id="KW-1185">Reference proteome</keyword>
<evidence type="ECO:0000313" key="8">
    <source>
        <dbReference type="Proteomes" id="UP000789524"/>
    </source>
</evidence>
<dbReference type="Proteomes" id="UP000789524">
    <property type="component" value="Unassembled WGS sequence"/>
</dbReference>
<dbReference type="PANTHER" id="PTHR10353:SF36">
    <property type="entry name" value="LP05116P"/>
    <property type="match status" value="1"/>
</dbReference>
<dbReference type="EMBL" id="CAKASE010000062">
    <property type="protein sequence ID" value="CAG9569158.1"/>
    <property type="molecule type" value="Genomic_DNA"/>
</dbReference>
<evidence type="ECO:0000256" key="5">
    <source>
        <dbReference type="ARBA" id="ARBA00023295"/>
    </source>
</evidence>
<comment type="caution">
    <text evidence="7">The sequence shown here is derived from an EMBL/GenBank/DDBJ whole genome shotgun (WGS) entry which is preliminary data.</text>
</comment>
<comment type="subunit">
    <text evidence="2">Homodimer.</text>
</comment>
<protein>
    <submittedName>
        <fullName evidence="7">(African queen) hypothetical protein</fullName>
    </submittedName>
</protein>
<dbReference type="InterPro" id="IPR017853">
    <property type="entry name" value="GH"/>
</dbReference>
<evidence type="ECO:0000256" key="3">
    <source>
        <dbReference type="ARBA" id="ARBA00022801"/>
    </source>
</evidence>
<keyword evidence="3" id="KW-0378">Hydrolase</keyword>
<reference evidence="7" key="1">
    <citation type="submission" date="2021-09" db="EMBL/GenBank/DDBJ databases">
        <authorList>
            <person name="Martin H S."/>
        </authorList>
    </citation>
    <scope>NUCLEOTIDE SEQUENCE</scope>
</reference>
<evidence type="ECO:0000256" key="1">
    <source>
        <dbReference type="ARBA" id="ARBA00010838"/>
    </source>
</evidence>